<comment type="similarity">
    <text evidence="1">Belongs to the myoviridae tail sheath protein family.</text>
</comment>
<feature type="domain" description="Tail sheath protein subtilisin-like" evidence="2">
    <location>
        <begin position="210"/>
        <end position="373"/>
    </location>
</feature>
<dbReference type="EMBL" id="JARTTH020000001">
    <property type="protein sequence ID" value="MEC6052153.1"/>
    <property type="molecule type" value="Genomic_DNA"/>
</dbReference>
<reference evidence="4" key="1">
    <citation type="journal article" date="2023" name="Nat. Commun.">
        <title>Genomic dissection of endemic carbapenem resistance reveals metallo-beta-lactamase dissemination through clonal, plasmid and integron transfer.</title>
        <authorList>
            <person name="Macesic N."/>
            <person name="Hawkey J."/>
            <person name="Vezina B."/>
            <person name="Wisniewski J.A."/>
            <person name="Cottingham H."/>
            <person name="Blakeway L.V."/>
            <person name="Harshegyi T."/>
            <person name="Pragastis K."/>
            <person name="Badoordeen G.Z."/>
            <person name="Dennison A."/>
            <person name="Spelman D.W."/>
            <person name="Jenney A.W.J."/>
            <person name="Peleg A.Y."/>
        </authorList>
    </citation>
    <scope>NUCLEOTIDE SEQUENCE</scope>
    <source>
        <strain evidence="4">CPO078</strain>
    </source>
</reference>
<dbReference type="InterPro" id="IPR020287">
    <property type="entry name" value="Tail_sheath_C"/>
</dbReference>
<dbReference type="Pfam" id="PF17482">
    <property type="entry name" value="Phage_sheath_1C"/>
    <property type="match status" value="1"/>
</dbReference>
<accession>A0AB35WDP4</accession>
<dbReference type="InterPro" id="IPR007067">
    <property type="entry name" value="Tail_sheath"/>
</dbReference>
<sequence>MTVPFSRVPNNLRPPLFYVEFDNSMANTATATQRTLLIGQMLTAGTAAENIPVKVSSANSVGELTGKGSLLHGMMAAYLKNDTAAEIWILPLADDSGSMVAAKGSIKIASQASETGVISLYLAGTRVQLTVLATDTPAQIAAALTAAIAKKTDLPVTAAVKSDATDTIELTAKNAGLLGNGIDIRLNYLGTQGGEVTPAGLTLTVTAMTGGAGAPDFVDALGNLQDKTFDFIINPYDDTASLDAMKVFLNDASGRWAWDKQLYGHAFGTTSGTYAELGTKGETRNNQHETLLGVYRSPTPRYIWSAAVVGAIAPSLRNDPGRPLQSLPVYGVLAPDLQDRFELTERNNLLYSGISTYTVADDGTVNVENIITTYQKNSYGDEDDSYLQVETLFSLMFVTRYLRTAVTSKFGRMKLAADGTRFAPGQPIVTPNIIKADQIAEYQTLVFNGYAQDAEAFAKNIIVEQNASNPNRVDVLWPGTLINQLRIFALLNQFRLQAQSTDTGA</sequence>
<evidence type="ECO:0000256" key="1">
    <source>
        <dbReference type="ARBA" id="ARBA00008005"/>
    </source>
</evidence>
<dbReference type="Pfam" id="PF04984">
    <property type="entry name" value="Phage_sheath_1"/>
    <property type="match status" value="1"/>
</dbReference>
<gene>
    <name evidence="4" type="ORF">QAB24_016780</name>
</gene>
<evidence type="ECO:0000259" key="3">
    <source>
        <dbReference type="Pfam" id="PF17482"/>
    </source>
</evidence>
<evidence type="ECO:0000313" key="4">
    <source>
        <dbReference type="EMBL" id="MEC6052153.1"/>
    </source>
</evidence>
<protein>
    <submittedName>
        <fullName evidence="4">Phage tail sheath subtilisin-like domain-containing protein</fullName>
    </submittedName>
</protein>
<feature type="domain" description="Tail sheath protein C-terminal" evidence="3">
    <location>
        <begin position="381"/>
        <end position="494"/>
    </location>
</feature>
<evidence type="ECO:0000259" key="2">
    <source>
        <dbReference type="Pfam" id="PF04984"/>
    </source>
</evidence>
<organism evidence="4 5">
    <name type="scientific">Klebsiella michiganensis</name>
    <dbReference type="NCBI Taxonomy" id="1134687"/>
    <lineage>
        <taxon>Bacteria</taxon>
        <taxon>Pseudomonadati</taxon>
        <taxon>Pseudomonadota</taxon>
        <taxon>Gammaproteobacteria</taxon>
        <taxon>Enterobacterales</taxon>
        <taxon>Enterobacteriaceae</taxon>
        <taxon>Klebsiella/Raoultella group</taxon>
        <taxon>Klebsiella</taxon>
    </lineage>
</organism>
<name>A0AB35WDP4_9ENTR</name>
<dbReference type="Proteomes" id="UP001175817">
    <property type="component" value="Unassembled WGS sequence"/>
</dbReference>
<comment type="caution">
    <text evidence="4">The sequence shown here is derived from an EMBL/GenBank/DDBJ whole genome shotgun (WGS) entry which is preliminary data.</text>
</comment>
<evidence type="ECO:0000313" key="5">
    <source>
        <dbReference type="Proteomes" id="UP001175817"/>
    </source>
</evidence>
<dbReference type="InterPro" id="IPR035089">
    <property type="entry name" value="Phage_sheath_subtilisin"/>
</dbReference>
<dbReference type="PIRSF" id="PIRSF007349">
    <property type="entry name" value="Tsp_L"/>
    <property type="match status" value="1"/>
</dbReference>
<dbReference type="RefSeq" id="WP_075594562.1">
    <property type="nucleotide sequence ID" value="NZ_CP089407.1"/>
</dbReference>
<proteinExistence type="inferred from homology"/>
<reference evidence="4" key="2">
    <citation type="submission" date="2024-01" db="EMBL/GenBank/DDBJ databases">
        <authorList>
            <person name="Macesic N."/>
        </authorList>
    </citation>
    <scope>NUCLEOTIDE SEQUENCE</scope>
    <source>
        <strain evidence="4">CPO078</strain>
    </source>
</reference>
<dbReference type="AlphaFoldDB" id="A0AB35WDP4"/>